<evidence type="ECO:0000313" key="2">
    <source>
        <dbReference type="EMBL" id="KAL0403516.1"/>
    </source>
</evidence>
<feature type="compositionally biased region" description="Basic and acidic residues" evidence="1">
    <location>
        <begin position="106"/>
        <end position="133"/>
    </location>
</feature>
<feature type="region of interest" description="Disordered" evidence="1">
    <location>
        <begin position="94"/>
        <end position="148"/>
    </location>
</feature>
<reference evidence="2" key="1">
    <citation type="submission" date="2020-06" db="EMBL/GenBank/DDBJ databases">
        <authorList>
            <person name="Li T."/>
            <person name="Hu X."/>
            <person name="Zhang T."/>
            <person name="Song X."/>
            <person name="Zhang H."/>
            <person name="Dai N."/>
            <person name="Sheng W."/>
            <person name="Hou X."/>
            <person name="Wei L."/>
        </authorList>
    </citation>
    <scope>NUCLEOTIDE SEQUENCE</scope>
    <source>
        <strain evidence="2">G02</strain>
        <tissue evidence="2">Leaf</tissue>
    </source>
</reference>
<evidence type="ECO:0000256" key="1">
    <source>
        <dbReference type="SAM" id="MobiDB-lite"/>
    </source>
</evidence>
<sequence>MIASNGRPGHWARDCPSAGGGRGARPFSPPRSRYGGAGARGIAMQQSIVIDMRMIDTTGVVMVIEIDEIRMIDMGAVIDMLTTGHLPFPVRSSNFAQYPPPPGDRFPVDRYGASDRYPHNGYGKDRAYDRDGGPRGSSDRYGGGAGVGPARYEGRSYRGSLAPMTALGGEGDPLPWNAIEKSYVFSAIQQNPAVILTNEIWMLIFSTVADNRVEPRDINGVSPKPRIPSVKKLLDPIKASKPPNRGPSLSHIAI</sequence>
<reference evidence="2" key="2">
    <citation type="journal article" date="2024" name="Plant">
        <title>Genomic evolution and insights into agronomic trait innovations of Sesamum species.</title>
        <authorList>
            <person name="Miao H."/>
            <person name="Wang L."/>
            <person name="Qu L."/>
            <person name="Liu H."/>
            <person name="Sun Y."/>
            <person name="Le M."/>
            <person name="Wang Q."/>
            <person name="Wei S."/>
            <person name="Zheng Y."/>
            <person name="Lin W."/>
            <person name="Duan Y."/>
            <person name="Cao H."/>
            <person name="Xiong S."/>
            <person name="Wang X."/>
            <person name="Wei L."/>
            <person name="Li C."/>
            <person name="Ma Q."/>
            <person name="Ju M."/>
            <person name="Zhao R."/>
            <person name="Li G."/>
            <person name="Mu C."/>
            <person name="Tian Q."/>
            <person name="Mei H."/>
            <person name="Zhang T."/>
            <person name="Gao T."/>
            <person name="Zhang H."/>
        </authorList>
    </citation>
    <scope>NUCLEOTIDE SEQUENCE</scope>
    <source>
        <strain evidence="2">G02</strain>
    </source>
</reference>
<dbReference type="AlphaFoldDB" id="A0AAW2TIZ1"/>
<comment type="caution">
    <text evidence="2">The sequence shown here is derived from an EMBL/GenBank/DDBJ whole genome shotgun (WGS) entry which is preliminary data.</text>
</comment>
<name>A0AAW2TIZ1_SESRA</name>
<proteinExistence type="predicted"/>
<feature type="region of interest" description="Disordered" evidence="1">
    <location>
        <begin position="1"/>
        <end position="38"/>
    </location>
</feature>
<organism evidence="2">
    <name type="scientific">Sesamum radiatum</name>
    <name type="common">Black benniseed</name>
    <dbReference type="NCBI Taxonomy" id="300843"/>
    <lineage>
        <taxon>Eukaryota</taxon>
        <taxon>Viridiplantae</taxon>
        <taxon>Streptophyta</taxon>
        <taxon>Embryophyta</taxon>
        <taxon>Tracheophyta</taxon>
        <taxon>Spermatophyta</taxon>
        <taxon>Magnoliopsida</taxon>
        <taxon>eudicotyledons</taxon>
        <taxon>Gunneridae</taxon>
        <taxon>Pentapetalae</taxon>
        <taxon>asterids</taxon>
        <taxon>lamiids</taxon>
        <taxon>Lamiales</taxon>
        <taxon>Pedaliaceae</taxon>
        <taxon>Sesamum</taxon>
    </lineage>
</organism>
<protein>
    <submittedName>
        <fullName evidence="2">Uncharacterized protein</fullName>
    </submittedName>
</protein>
<accession>A0AAW2TIZ1</accession>
<gene>
    <name evidence="2" type="ORF">Sradi_1992400</name>
</gene>
<dbReference type="EMBL" id="JACGWJ010000008">
    <property type="protein sequence ID" value="KAL0403516.1"/>
    <property type="molecule type" value="Genomic_DNA"/>
</dbReference>